<dbReference type="GO" id="GO:0016020">
    <property type="term" value="C:membrane"/>
    <property type="evidence" value="ECO:0007669"/>
    <property type="project" value="InterPro"/>
</dbReference>
<dbReference type="Gene3D" id="1.20.58.1930">
    <property type="match status" value="2"/>
</dbReference>
<feature type="domain" description="Duffy-antigen binding" evidence="3">
    <location>
        <begin position="1659"/>
        <end position="1846"/>
    </location>
</feature>
<evidence type="ECO:0000259" key="8">
    <source>
        <dbReference type="Pfam" id="PF22672"/>
    </source>
</evidence>
<evidence type="ECO:0000259" key="4">
    <source>
        <dbReference type="Pfam" id="PF15445"/>
    </source>
</evidence>
<feature type="region of interest" description="Disordered" evidence="1">
    <location>
        <begin position="757"/>
        <end position="786"/>
    </location>
</feature>
<dbReference type="InterPro" id="IPR029210">
    <property type="entry name" value="PfEMP1_NTS"/>
</dbReference>
<evidence type="ECO:0000259" key="3">
    <source>
        <dbReference type="Pfam" id="PF05424"/>
    </source>
</evidence>
<feature type="domain" description="PfEMP1 CIDRalpha1" evidence="7">
    <location>
        <begin position="507"/>
        <end position="562"/>
    </location>
</feature>
<feature type="domain" description="Duffy-antigen binding" evidence="3">
    <location>
        <begin position="1264"/>
        <end position="1426"/>
    </location>
</feature>
<dbReference type="SUPFAM" id="SSF140924">
    <property type="entry name" value="Duffy binding domain-like"/>
    <property type="match status" value="8"/>
</dbReference>
<sequence>MGSQTSKSSEPIVDTNESHKSARNVLENIGRNIKEKATKNAKKKGISLKGNLGNAQFYHDFFQIKNYIPENPCDLDFKFHSNIWNGLKEYRHPCAGRNEKNFSNLNGSVCTNSKIEGNDNNVGGACAPYRRRELCDYIFHQVKPVHIKNSHDLLGNLLVTAKYEGESIVKNHPNKTSSDLCTTLARSFADIGDIIRGKDLYIGNGDYKVKLSSNLREIFKNIYDALDDTVKETYKDDHNYYKLREDWWNVNRDQVWNAITCKAPDQANYFVYKSDKFRKFSSDRCGHHNNDGPLTNLDYVPQFLRWFEEWAEDFCRIRNHKLKNIKEACRDEQKGKYCSHNGYDCTKTIRNENILFDDPKCTGCLVKCNPYEIWLENQRNEFEKQKKKYVNEIKTYESNTGISNSNINREYNKEFYKELKDNIYGNVNEFIKLLNEGTYCKEKLKEEEDIDFNNTGDKDTFYRSDYCQVCPYCGVEYINGKYKIKPNKDGNCGKNVNYAPPEGVKRTAINIIHRDDEQGDITRKLKDFCSNPTKPHEKNYKKWECYYKSSQDNKCQMTSLSQTDKKHRDVMSFHKFFDLWVKNLLRDSIKWETELKDCINNTNITDYNDGCNIQCVCLDKWVKQKEEEWKSVKKVFENKNGISDNYYKKLNDLFDSFFFPVMFELNQDEAKWNKLMENLKKKIESSKGKEGTKDSEAAMKVLFDHLKETATICKDNNTNEGCDFSKTSTQNPCGKNTKDGSDKVISVKQIAQYYKRKAHKQLNERGGRSNLKGDASKGNYKRGGSPDGFKQLCSIDARHSNADRQSQKPCGGKATDRFDIGKNWTNVKEKEKTSYSDVVLPQRREHFCTSNLERLDTNNTGLKGNKAMHSLLGDVLLSANKQAEWIITKYKEKKGKNSLNGLTDDQTVCRAVRYSFADLGDIIRGKDMWDKNSGEEKTQNALKMVFGEIKKELKEKYKNDTSTHTQLRADWWEANRDQVWKAMKCPKNGITCGSSDHTPLDDYIPQRLRWMTEWAEWYCKAEKEEYEKLVKGCSSCKVDGKGEKCYNNSAECAKCKNACDDYGKNIKPWAEQWKKIKDKYQILYSKARVDIAANGGPNTSTALQNYEDKSVVEFLYDLYVQNGGEVGNPAVARITVDTTSTDNTTPTVYSTAEGYVHQEATMNCEKQTQFCKNKNGSTSSGGTEDTNYAFRDKPHDHDEACGCGNRKTQPEKKEEEKKDACTIAKNLVKDNNGKTPINGCGSKTEGRYPGWDCEKNYTNEENKGICVPPRRRKLCTSDLTQDRSLTKKEDILTKFINCASKETYFAWERYKDDNKEAEEQLKSGTIPENFKRQMYYTFGDYRDIFFGTDISTYNYISGVSSNVINLLKKGNVTKSDDNRKPDNELLDDWWKKHGKDIWKGMLCALTNGVTDAEKRAKIKNDYSYENLNKPPNGTFSIEEFSSRPQFLRWFTEWSDEFCKQKKKELASLQGACEKCNVSNSGTTVTCETNSQGCTKCRDECTKYQAWLKDWKEKYNKQSEKFRKAKADNKYEGTPAKEDVEKASSARDYLNKALIKFCPDRTCSCMKDSSKQRKTKSPDGNTDIPASLDEEPEEVQGKCSCTPPPDACTIVKYIFEKKPENEKYFNEACSQKYGTKYPGWKCNSSASKTGIKKDEDGGAVCIPPRRQKLYIKPIETLDKMSPLGLRQAFIECAAIETFFSWHEYKKEKEREKKEEYEKKNGLVYKPTGPNEQDEQLKNGDIPDEFLRQMFYTFGDYRDICLGKDISGGENIKTVEEKINKVFPNSGIRGEKKTPTEEQREQWWNLNAKAIWDGMVCALTYDTDTKNIIQSEYKKLMGNTKNKNKYDYETVTFSSGGPSSGANLSEFVTVPQFFRWFQEWAEDFCRKKIITIDKIKVDCRGDEERNEKKYCDDDGFDCIKIRPNKDKIFEDFNCPSCANSCKPYEKWINIKKNEFNKQKGKSIMEIKNFESNNYDKKIAQAFAKNYNSIDSFLEKLKEEPCSNNNNEDGKIDFKKPEITFRHSKLCAPCPVFGVNCNRGHCSDATEEKCKGKTLIGADDIQTNNDSIKEVNILVSDNSHNGFPNELKHVCNGTVIFKGIRENKWLCGFLCESDVCVLKNIQAGIDDKQNILFRTLFKRWVQNFLEDYNKIKEKISQGINNGKESICINGCKKNCECVDKWINIKKNEWETLRNRYFKQYKMGNSQIYYDVRRFFEKLQPQTEVQKVKGNYNTLYDLEKSSGCIITTNSEKEERKQKDLVECLLNELKNVIESWKNQTNDGIPPNCDSPPSHSDENPTLDEDIYPDDQTIDIPKPVVCPTVVQPTLPIPQGPPDACDIVKQLLEGKDGNNDVGGCKRKENYEPWKCDEKGSLIKIEEKGACMPPRRQKMCIHDLENLTIENEKKLKDFFINDSAKEIFLLWKYYKETHNYINNSILEKGTIPEEFFNIMKYTYSDYKDLFFGTDISNSTGINKVRNKINSLFVKTTETDVRKKWWDTNGPSIWKGMLCVLPHSENFKEKSEYKTPPEDFAKKPQFLRWFVEWGDEYCYKRRELEKNVKHSCKEINAGYKDTYCRSSCAEVCKEYNEYVTKKKEEYNTQKDKFNSEKIRTSLSDGYKGYSNIEASEYLKKKCFFRTCDCMDKVKNNNYWEKPFENFENAALKNMCEGNPQVPPRKVTENKDPESSADGPCDIVKELLEGKNQTSAIDNCNLQSGEFKWECDPRKIKSGEEGACIPPRRQMLCVHFLQQLNNPTEQSLRDAFIKCASAQTFLSWHKFKTDNNGGTVAQSQLESGEIPEDFLRQMFYTFGDYRDLCLGKDIGNYVNSVNEKITAVFKKIDPKLADDKPPEGKSPGGINRKTWWDEYAPAIWQGMLCGLSYASDNQDAVKNILTQYYRYKTVTFSDDSSAPTLSKFAQRPQFLRWFTEWAEHFCREHKTQLDKLMGSCKECTVTDNGTSNKTCEKKDECDACKRQCQEYQKWLKTWKENYKEQKKKFLKDKKNGTYKKDAAATDANSATNAREYLDKQLKNMTCTNGNSEPCNYNCMENASKQQKELPNGSNDMPESLDDEPEGVKGKCKCVPDECNALSVNDSGFPDAGVFGGGIYNGKCKGFEEHLPKKFEPPQYDPTNDILKSTIPVGIALALGSIAFLFMKKKPKSPVDLLRVLDIHKGEYGMPTKLSSNRYIPYKSAQYKGKRYIYIEGDSSGDEKYAFMSDTTDITSSESEYEEFDINDIYVPRSPKYKTLIEVVLEPSKRETQGYMPGDARSNNPITEEEWNTLKDDFISNMLQNKQNIESNDYRSGNSPKNTNNTTTSHDNVDNNTYPTPSHDTLDQKPFIMSIHDRNLLNGEKYNYDMINNIGYNDLYSDNSGPTNDNRDSYSGTDLINDALSGNQPIDIYDKVLKRKENELFGTNYKKNTSNNSVAKPTNTDPVMNQLDLLHKWLDRHRHMCEKWSNKEELLDKLKEKWDNDNNSGDTTPSNNKMLNTDVSIEIDMDNPKPINQFSNMDTNVDTPTMDNMEDYVYYDVNDDDDNNNQLSVDDIPMDHNKVDVDVPKKVHVEMKILNNISKSSLEQQFPISDVWNI</sequence>
<dbReference type="InterPro" id="IPR029211">
    <property type="entry name" value="PfEMP1_ATS"/>
</dbReference>
<feature type="domain" description="Duffy-antigen binding" evidence="3">
    <location>
        <begin position="2376"/>
        <end position="2526"/>
    </location>
</feature>
<dbReference type="InterPro" id="IPR049158">
    <property type="entry name" value="PfEMP1_CIDRalpha1_dom"/>
</dbReference>
<dbReference type="FunFam" id="1.20.58.1930:FF:000001">
    <property type="entry name" value="Erythrocyte membrane protein 1, PfEMP1"/>
    <property type="match status" value="1"/>
</dbReference>
<dbReference type="VEuPathDB" id="PlasmoDB:PRG01_0328300"/>
<dbReference type="Pfam" id="PF15447">
    <property type="entry name" value="NTS"/>
    <property type="match status" value="1"/>
</dbReference>
<dbReference type="FunFam" id="1.10.1900.40:FF:000001">
    <property type="entry name" value="Erythrocyte membrane protein 1"/>
    <property type="match status" value="1"/>
</dbReference>
<dbReference type="FunFam" id="1.20.58.830:FF:000021">
    <property type="entry name" value="Erythrocyte membrane protein 1, PfEMP1"/>
    <property type="match status" value="1"/>
</dbReference>
<accession>A0A2P9D4N4</accession>
<dbReference type="InterPro" id="IPR004258">
    <property type="entry name" value="DBL"/>
</dbReference>
<feature type="region of interest" description="Disordered" evidence="1">
    <location>
        <begin position="1564"/>
        <end position="1597"/>
    </location>
</feature>
<evidence type="ECO:0000259" key="6">
    <source>
        <dbReference type="Pfam" id="PF18562"/>
    </source>
</evidence>
<dbReference type="Gene3D" id="1.20.1310.20">
    <property type="entry name" value="Duffy-antigen binding domain"/>
    <property type="match status" value="6"/>
</dbReference>
<evidence type="ECO:0000259" key="5">
    <source>
        <dbReference type="Pfam" id="PF15447"/>
    </source>
</evidence>
<reference evidence="9 10" key="1">
    <citation type="submission" date="2016-09" db="EMBL/GenBank/DDBJ databases">
        <authorList>
            <consortium name="Pathogen Informatics"/>
        </authorList>
    </citation>
    <scope>NUCLEOTIDE SEQUENCE [LARGE SCALE GENOMIC DNA]</scope>
</reference>
<dbReference type="EMBL" id="LT969566">
    <property type="protein sequence ID" value="SOV76011.1"/>
    <property type="molecule type" value="Genomic_DNA"/>
</dbReference>
<feature type="domain" description="Duffy-binding-like" evidence="2">
    <location>
        <begin position="576"/>
        <end position="719"/>
    </location>
</feature>
<dbReference type="Pfam" id="PF22672">
    <property type="entry name" value="DBL_C"/>
    <property type="match status" value="4"/>
</dbReference>
<protein>
    <submittedName>
        <fullName evidence="9">Erythrocyte membrane protein 1, PfEMP1, putative</fullName>
    </submittedName>
</protein>
<feature type="domain" description="Duffy-antigen binding" evidence="3">
    <location>
        <begin position="838"/>
        <end position="1009"/>
    </location>
</feature>
<dbReference type="Pfam" id="PF18562">
    <property type="entry name" value="CIDR1_gamma"/>
    <property type="match status" value="1"/>
</dbReference>
<dbReference type="Gene3D" id="1.10.1900.40">
    <property type="entry name" value="Acidic terminal segments, variant surface antigen of PfEMP1"/>
    <property type="match status" value="2"/>
</dbReference>
<name>A0A2P9D4N4_PLARE</name>
<feature type="domain" description="Plasmodium falciparum erythrocyte membrane protein-1 N-terminal segment" evidence="5">
    <location>
        <begin position="21"/>
        <end position="56"/>
    </location>
</feature>
<evidence type="ECO:0000313" key="10">
    <source>
        <dbReference type="Proteomes" id="UP000240500"/>
    </source>
</evidence>
<feature type="compositionally biased region" description="Polar residues" evidence="1">
    <location>
        <begin position="3314"/>
        <end position="3323"/>
    </location>
</feature>
<proteinExistence type="predicted"/>
<dbReference type="Pfam" id="PF15445">
    <property type="entry name" value="ATS"/>
    <property type="match status" value="1"/>
</dbReference>
<dbReference type="Pfam" id="PF21807">
    <property type="entry name" value="PfEMP1_CIDRalpha1_dom"/>
    <property type="match status" value="1"/>
</dbReference>
<dbReference type="Gene3D" id="1.20.58.830">
    <property type="match status" value="6"/>
</dbReference>
<dbReference type="GO" id="GO:0046789">
    <property type="term" value="F:host cell surface receptor binding"/>
    <property type="evidence" value="ECO:0007669"/>
    <property type="project" value="InterPro"/>
</dbReference>
<dbReference type="InterPro" id="IPR044932">
    <property type="entry name" value="PfEMP1_ATS_sf"/>
</dbReference>
<dbReference type="FunFam" id="1.20.1310.20:FF:000023">
    <property type="entry name" value="Erythrocyte membrane protein 1, PfEMP1"/>
    <property type="match status" value="1"/>
</dbReference>
<feature type="region of interest" description="Disordered" evidence="1">
    <location>
        <begin position="1"/>
        <end position="21"/>
    </location>
</feature>
<feature type="compositionally biased region" description="Polar residues" evidence="1">
    <location>
        <begin position="3290"/>
        <end position="3301"/>
    </location>
</feature>
<feature type="domain" description="Plasmodium falciparum erythrocyte membrane protein 1 acidic terminal segment" evidence="4">
    <location>
        <begin position="3130"/>
        <end position="3578"/>
    </location>
</feature>
<evidence type="ECO:0000313" key="9">
    <source>
        <dbReference type="EMBL" id="SOV76011.1"/>
    </source>
</evidence>
<feature type="domain" description="Duffy-antigen binding" evidence="3">
    <location>
        <begin position="2727"/>
        <end position="2909"/>
    </location>
</feature>
<dbReference type="OrthoDB" id="378917at2759"/>
<dbReference type="Proteomes" id="UP000240500">
    <property type="component" value="Chromosome 3"/>
</dbReference>
<dbReference type="InterPro" id="IPR042202">
    <property type="entry name" value="Duffy-ag-bd_sf"/>
</dbReference>
<feature type="region of interest" description="Disordered" evidence="1">
    <location>
        <begin position="2273"/>
        <end position="2298"/>
    </location>
</feature>
<feature type="region of interest" description="Disordered" evidence="1">
    <location>
        <begin position="2663"/>
        <end position="2682"/>
    </location>
</feature>
<feature type="domain" description="Duffy-binding-like" evidence="2">
    <location>
        <begin position="2133"/>
        <end position="2275"/>
    </location>
</feature>
<feature type="domain" description="Duffy-binding-like" evidence="8">
    <location>
        <begin position="2921"/>
        <end position="3027"/>
    </location>
</feature>
<dbReference type="InterPro" id="IPR054595">
    <property type="entry name" value="DBL_C"/>
</dbReference>
<gene>
    <name evidence="9" type="ORF">PRG01_0328300</name>
</gene>
<evidence type="ECO:0000259" key="7">
    <source>
        <dbReference type="Pfam" id="PF21807"/>
    </source>
</evidence>
<feature type="region of interest" description="Disordered" evidence="1">
    <location>
        <begin position="3290"/>
        <end position="3325"/>
    </location>
</feature>
<evidence type="ECO:0000259" key="2">
    <source>
        <dbReference type="Pfam" id="PF03011"/>
    </source>
</evidence>
<evidence type="ECO:0000256" key="1">
    <source>
        <dbReference type="SAM" id="MobiDB-lite"/>
    </source>
</evidence>
<dbReference type="Pfam" id="PF03011">
    <property type="entry name" value="PFEMP"/>
    <property type="match status" value="2"/>
</dbReference>
<dbReference type="FunFam" id="1.20.58.1930:FF:000002">
    <property type="entry name" value="Erythrocyte membrane protein 1, PfEMP1"/>
    <property type="match status" value="1"/>
</dbReference>
<feature type="domain" description="Duffy-binding-like" evidence="8">
    <location>
        <begin position="1877"/>
        <end position="2022"/>
    </location>
</feature>
<dbReference type="InterPro" id="IPR008602">
    <property type="entry name" value="Duffy-antigen-binding"/>
</dbReference>
<feature type="domain" description="Duffy-antigen binding" evidence="3">
    <location>
        <begin position="124"/>
        <end position="305"/>
    </location>
</feature>
<dbReference type="InterPro" id="IPR041480">
    <property type="entry name" value="CIDR1_gamma"/>
</dbReference>
<dbReference type="FunFam" id="1.20.58.830:FF:000005">
    <property type="entry name" value="Erythrocyte membrane protein 1, PfEMP1"/>
    <property type="match status" value="1"/>
</dbReference>
<dbReference type="VEuPathDB" id="PlasmoDB:PRCDC_0010500"/>
<feature type="domain" description="Duffy-binding-like" evidence="8">
    <location>
        <begin position="309"/>
        <end position="464"/>
    </location>
</feature>
<dbReference type="Pfam" id="PF05424">
    <property type="entry name" value="Duffy_binding"/>
    <property type="match status" value="6"/>
</dbReference>
<organism evidence="9 10">
    <name type="scientific">Plasmodium reichenowi</name>
    <dbReference type="NCBI Taxonomy" id="5854"/>
    <lineage>
        <taxon>Eukaryota</taxon>
        <taxon>Sar</taxon>
        <taxon>Alveolata</taxon>
        <taxon>Apicomplexa</taxon>
        <taxon>Aconoidasida</taxon>
        <taxon>Haemosporida</taxon>
        <taxon>Plasmodiidae</taxon>
        <taxon>Plasmodium</taxon>
        <taxon>Plasmodium (Laverania)</taxon>
    </lineage>
</organism>
<feature type="domain" description="Duffy-binding-like" evidence="8">
    <location>
        <begin position="1452"/>
        <end position="1556"/>
    </location>
</feature>
<feature type="domain" description="Cysteine-rich interdomain region 1 gamma" evidence="6">
    <location>
        <begin position="2066"/>
        <end position="2117"/>
    </location>
</feature>